<accession>A0A9W9XUR5</accession>
<evidence type="ECO:0008006" key="4">
    <source>
        <dbReference type="Google" id="ProtNLM"/>
    </source>
</evidence>
<protein>
    <recommendedName>
        <fullName evidence="4">PEBP-like protein</fullName>
    </recommendedName>
</protein>
<evidence type="ECO:0000313" key="3">
    <source>
        <dbReference type="Proteomes" id="UP001149954"/>
    </source>
</evidence>
<comment type="caution">
    <text evidence="2">The sequence shown here is derived from an EMBL/GenBank/DDBJ whole genome shotgun (WGS) entry which is preliminary data.</text>
</comment>
<dbReference type="AlphaFoldDB" id="A0A9W9XUR5"/>
<keyword evidence="1" id="KW-0732">Signal</keyword>
<keyword evidence="3" id="KW-1185">Reference proteome</keyword>
<feature type="chain" id="PRO_5040749520" description="PEBP-like protein" evidence="1">
    <location>
        <begin position="18"/>
        <end position="198"/>
    </location>
</feature>
<dbReference type="OrthoDB" id="2506647at2759"/>
<feature type="signal peptide" evidence="1">
    <location>
        <begin position="1"/>
        <end position="17"/>
    </location>
</feature>
<evidence type="ECO:0000313" key="2">
    <source>
        <dbReference type="EMBL" id="KAJ5503713.1"/>
    </source>
</evidence>
<evidence type="ECO:0000256" key="1">
    <source>
        <dbReference type="SAM" id="SignalP"/>
    </source>
</evidence>
<sequence>MLKSIISLSLLCASTLAQTPVHSWPTTHKHLGVIYEDINVTLNLWINSKDVSSQPIVYDTTHDSHHGHYMIFLIDWMIPASDMSTPDQYDTLVPGLAVNTTNRLHWWGGNFTLNGRGVFVNESDAVSPYTAPRPRDSTNHTYAFYLFDQPEHYKLPVKAADGLYYDQITDARFNFSMVPIVQAVGKPLAATYFISNNA</sequence>
<dbReference type="EMBL" id="JAPWDS010000003">
    <property type="protein sequence ID" value="KAJ5503713.1"/>
    <property type="molecule type" value="Genomic_DNA"/>
</dbReference>
<dbReference type="SUPFAM" id="SSF49777">
    <property type="entry name" value="PEBP-like"/>
    <property type="match status" value="1"/>
</dbReference>
<dbReference type="Gene3D" id="3.90.280.10">
    <property type="entry name" value="PEBP-like"/>
    <property type="match status" value="1"/>
</dbReference>
<dbReference type="InterPro" id="IPR036610">
    <property type="entry name" value="PEBP-like_sf"/>
</dbReference>
<reference evidence="2" key="1">
    <citation type="submission" date="2022-12" db="EMBL/GenBank/DDBJ databases">
        <authorList>
            <person name="Petersen C."/>
        </authorList>
    </citation>
    <scope>NUCLEOTIDE SEQUENCE</scope>
    <source>
        <strain evidence="2">IBT 29495</strain>
    </source>
</reference>
<organism evidence="2 3">
    <name type="scientific">Penicillium fimorum</name>
    <dbReference type="NCBI Taxonomy" id="1882269"/>
    <lineage>
        <taxon>Eukaryota</taxon>
        <taxon>Fungi</taxon>
        <taxon>Dikarya</taxon>
        <taxon>Ascomycota</taxon>
        <taxon>Pezizomycotina</taxon>
        <taxon>Eurotiomycetes</taxon>
        <taxon>Eurotiomycetidae</taxon>
        <taxon>Eurotiales</taxon>
        <taxon>Aspergillaceae</taxon>
        <taxon>Penicillium</taxon>
    </lineage>
</organism>
<name>A0A9W9XUR5_9EURO</name>
<gene>
    <name evidence="2" type="ORF">N7463_006587</name>
</gene>
<proteinExistence type="predicted"/>
<reference evidence="2" key="2">
    <citation type="journal article" date="2023" name="IMA Fungus">
        <title>Comparative genomic study of the Penicillium genus elucidates a diverse pangenome and 15 lateral gene transfer events.</title>
        <authorList>
            <person name="Petersen C."/>
            <person name="Sorensen T."/>
            <person name="Nielsen M.R."/>
            <person name="Sondergaard T.E."/>
            <person name="Sorensen J.L."/>
            <person name="Fitzpatrick D.A."/>
            <person name="Frisvad J.C."/>
            <person name="Nielsen K.L."/>
        </authorList>
    </citation>
    <scope>NUCLEOTIDE SEQUENCE</scope>
    <source>
        <strain evidence="2">IBT 29495</strain>
    </source>
</reference>
<dbReference type="Proteomes" id="UP001149954">
    <property type="component" value="Unassembled WGS sequence"/>
</dbReference>